<sequence length="62" mass="6780">MDLLIVSGDTLYSLASIDLPFKVLASFKEPLYILEATSTAIFMYLGSSILSAILKTSKCIYV</sequence>
<organism evidence="2">
    <name type="scientific">bioreactor metagenome</name>
    <dbReference type="NCBI Taxonomy" id="1076179"/>
    <lineage>
        <taxon>unclassified sequences</taxon>
        <taxon>metagenomes</taxon>
        <taxon>ecological metagenomes</taxon>
    </lineage>
</organism>
<dbReference type="AlphaFoldDB" id="A0A645I5B1"/>
<dbReference type="EMBL" id="VSSQ01107103">
    <property type="protein sequence ID" value="MPN46438.1"/>
    <property type="molecule type" value="Genomic_DNA"/>
</dbReference>
<keyword evidence="1" id="KW-0472">Membrane</keyword>
<proteinExistence type="predicted"/>
<keyword evidence="1" id="KW-1133">Transmembrane helix</keyword>
<feature type="transmembrane region" description="Helical" evidence="1">
    <location>
        <begin position="31"/>
        <end position="54"/>
    </location>
</feature>
<comment type="caution">
    <text evidence="2">The sequence shown here is derived from an EMBL/GenBank/DDBJ whole genome shotgun (WGS) entry which is preliminary data.</text>
</comment>
<protein>
    <submittedName>
        <fullName evidence="2">Uncharacterized protein</fullName>
    </submittedName>
</protein>
<accession>A0A645I5B1</accession>
<evidence type="ECO:0000313" key="2">
    <source>
        <dbReference type="EMBL" id="MPN46438.1"/>
    </source>
</evidence>
<reference evidence="2" key="1">
    <citation type="submission" date="2019-08" db="EMBL/GenBank/DDBJ databases">
        <authorList>
            <person name="Kucharzyk K."/>
            <person name="Murdoch R.W."/>
            <person name="Higgins S."/>
            <person name="Loffler F."/>
        </authorList>
    </citation>
    <scope>NUCLEOTIDE SEQUENCE</scope>
</reference>
<keyword evidence="1" id="KW-0812">Transmembrane</keyword>
<name>A0A645I5B1_9ZZZZ</name>
<evidence type="ECO:0000256" key="1">
    <source>
        <dbReference type="SAM" id="Phobius"/>
    </source>
</evidence>
<gene>
    <name evidence="2" type="ORF">SDC9_194024</name>
</gene>